<proteinExistence type="predicted"/>
<organism evidence="2">
    <name type="scientific">Streptomyces haneummycinicus</name>
    <dbReference type="NCBI Taxonomy" id="3074435"/>
    <lineage>
        <taxon>Bacteria</taxon>
        <taxon>Bacillati</taxon>
        <taxon>Actinomycetota</taxon>
        <taxon>Actinomycetes</taxon>
        <taxon>Kitasatosporales</taxon>
        <taxon>Streptomycetaceae</taxon>
        <taxon>Streptomyces</taxon>
    </lineage>
</organism>
<accession>A0AAT9HKQ2</accession>
<dbReference type="EMBL" id="AP035768">
    <property type="protein sequence ID" value="BFO17853.1"/>
    <property type="molecule type" value="Genomic_DNA"/>
</dbReference>
<dbReference type="AlphaFoldDB" id="A0AAT9HKQ2"/>
<gene>
    <name evidence="2" type="ORF">SHKM778_42410</name>
</gene>
<name>A0AAT9HKQ2_9ACTN</name>
<protein>
    <submittedName>
        <fullName evidence="2">Uncharacterized protein</fullName>
    </submittedName>
</protein>
<evidence type="ECO:0000256" key="1">
    <source>
        <dbReference type="SAM" id="MobiDB-lite"/>
    </source>
</evidence>
<reference evidence="2" key="2">
    <citation type="submission" date="2024-07" db="EMBL/GenBank/DDBJ databases">
        <title>Streptomyces haneummycinica sp. nov., a new antibiotic-producing actinobacterium isolated from marine sediment.</title>
        <authorList>
            <person name="Uemura M."/>
            <person name="Hamada M."/>
            <person name="Hirano S."/>
            <person name="Kobayashi K."/>
            <person name="Ohshiro T."/>
            <person name="Kobayashi T."/>
            <person name="Terahara T."/>
        </authorList>
    </citation>
    <scope>NUCLEOTIDE SEQUENCE</scope>
    <source>
        <strain evidence="2">KM77-8</strain>
    </source>
</reference>
<evidence type="ECO:0000313" key="2">
    <source>
        <dbReference type="EMBL" id="BFO17853.1"/>
    </source>
</evidence>
<sequence>MVGGSEFAAHEPMPVPDSENEEAGVVRGLGQGVVGGAVDDLSVHGDAAFAGCPVRECRTEESVGCR</sequence>
<reference evidence="2" key="1">
    <citation type="submission" date="2024-06" db="EMBL/GenBank/DDBJ databases">
        <authorList>
            <consortium name="consrtm"/>
            <person name="Uemura M."/>
            <person name="Terahara T."/>
        </authorList>
    </citation>
    <scope>NUCLEOTIDE SEQUENCE</scope>
    <source>
        <strain evidence="2">KM77-8</strain>
    </source>
</reference>
<feature type="region of interest" description="Disordered" evidence="1">
    <location>
        <begin position="1"/>
        <end position="22"/>
    </location>
</feature>